<sequence length="84" mass="9990">MQEEVLKLIPKVIYADPRSKLETIEDAFDIAVKGVLERVDKVRNDIREGRNPDQPPYIEANTWKYRLFGTEAEHEWDRFFLDPK</sequence>
<gene>
    <name evidence="1" type="ORF">MKW94_016491</name>
</gene>
<dbReference type="EMBL" id="JAJJMA010297739">
    <property type="protein sequence ID" value="MCL7047836.1"/>
    <property type="molecule type" value="Genomic_DNA"/>
</dbReference>
<proteinExistence type="predicted"/>
<comment type="caution">
    <text evidence="1">The sequence shown here is derived from an EMBL/GenBank/DDBJ whole genome shotgun (WGS) entry which is preliminary data.</text>
</comment>
<protein>
    <submittedName>
        <fullName evidence="1">Uncharacterized protein</fullName>
    </submittedName>
</protein>
<evidence type="ECO:0000313" key="2">
    <source>
        <dbReference type="Proteomes" id="UP001177140"/>
    </source>
</evidence>
<accession>A0AA42B2E4</accession>
<evidence type="ECO:0000313" key="1">
    <source>
        <dbReference type="EMBL" id="MCL7047836.1"/>
    </source>
</evidence>
<name>A0AA42B2E4_PAPNU</name>
<dbReference type="Proteomes" id="UP001177140">
    <property type="component" value="Unassembled WGS sequence"/>
</dbReference>
<dbReference type="AlphaFoldDB" id="A0AA42B2E4"/>
<keyword evidence="2" id="KW-1185">Reference proteome</keyword>
<organism evidence="1 2">
    <name type="scientific">Papaver nudicaule</name>
    <name type="common">Iceland poppy</name>
    <dbReference type="NCBI Taxonomy" id="74823"/>
    <lineage>
        <taxon>Eukaryota</taxon>
        <taxon>Viridiplantae</taxon>
        <taxon>Streptophyta</taxon>
        <taxon>Embryophyta</taxon>
        <taxon>Tracheophyta</taxon>
        <taxon>Spermatophyta</taxon>
        <taxon>Magnoliopsida</taxon>
        <taxon>Ranunculales</taxon>
        <taxon>Papaveraceae</taxon>
        <taxon>Papaveroideae</taxon>
        <taxon>Papaver</taxon>
    </lineage>
</organism>
<reference evidence="1" key="1">
    <citation type="submission" date="2022-03" db="EMBL/GenBank/DDBJ databases">
        <title>A functionally conserved STORR gene fusion in Papaver species that diverged 16.8 million years ago.</title>
        <authorList>
            <person name="Catania T."/>
        </authorList>
    </citation>
    <scope>NUCLEOTIDE SEQUENCE</scope>
    <source>
        <strain evidence="1">S-191538</strain>
    </source>
</reference>